<reference evidence="4" key="2">
    <citation type="submission" date="2017-03" db="EMBL/GenBank/DDBJ databases">
        <title>Bacillus sp. V-88(T) DSM27956, whole genome shotgun sequencing project.</title>
        <authorList>
            <person name="Dastager S.G."/>
            <person name="Neurgaonkar P.S."/>
            <person name="Dharne M.S."/>
        </authorList>
    </citation>
    <scope>NUCLEOTIDE SEQUENCE [LARGE SCALE GENOMIC DNA]</scope>
    <source>
        <strain evidence="4">DSM 25145</strain>
    </source>
</reference>
<evidence type="ECO:0000313" key="1">
    <source>
        <dbReference type="EMBL" id="OXS76634.1"/>
    </source>
</evidence>
<sequence length="36" mass="4048">MGTIVCSVCNKTVAYVEDEKVSTIYCKCERCKDEAK</sequence>
<accession>A0A1N6Z9E4</accession>
<name>A0A1N6Z9E4_9BACI</name>
<dbReference type="RefSeq" id="WP_076496320.1">
    <property type="nucleotide sequence ID" value="NZ_FTLX01000006.1"/>
</dbReference>
<evidence type="ECO:0000313" key="2">
    <source>
        <dbReference type="EMBL" id="SIR23522.1"/>
    </source>
</evidence>
<evidence type="ECO:0000313" key="3">
    <source>
        <dbReference type="Proteomes" id="UP000186385"/>
    </source>
</evidence>
<dbReference type="Pfam" id="PF13790">
    <property type="entry name" value="SR1P"/>
    <property type="match status" value="1"/>
</dbReference>
<dbReference type="AlphaFoldDB" id="A0A1N6Z9E4"/>
<organism evidence="2 3">
    <name type="scientific">Domibacillus enclensis</name>
    <dbReference type="NCBI Taxonomy" id="1017273"/>
    <lineage>
        <taxon>Bacteria</taxon>
        <taxon>Bacillati</taxon>
        <taxon>Bacillota</taxon>
        <taxon>Bacilli</taxon>
        <taxon>Bacillales</taxon>
        <taxon>Bacillaceae</taxon>
        <taxon>Domibacillus</taxon>
    </lineage>
</organism>
<reference evidence="1" key="3">
    <citation type="submission" date="2017-03" db="EMBL/GenBank/DDBJ databases">
        <authorList>
            <person name="Dastager S.G."/>
            <person name="Neurgaonkar P.S."/>
            <person name="Dharne M.S."/>
        </authorList>
    </citation>
    <scope>NUCLEOTIDE SEQUENCE</scope>
    <source>
        <strain evidence="1">DSM 25145</strain>
    </source>
</reference>
<dbReference type="STRING" id="1017273.SAMN05443094_106146"/>
<reference evidence="2 3" key="1">
    <citation type="submission" date="2017-01" db="EMBL/GenBank/DDBJ databases">
        <authorList>
            <person name="Mah S.A."/>
            <person name="Swanson W.J."/>
            <person name="Moy G.W."/>
            <person name="Vacquier V.D."/>
        </authorList>
    </citation>
    <scope>NUCLEOTIDE SEQUENCE [LARGE SCALE GENOMIC DNA]</scope>
    <source>
        <strain evidence="2 3">NIO-1016</strain>
    </source>
</reference>
<dbReference type="EMBL" id="MWSK01000006">
    <property type="protein sequence ID" value="OXS76634.1"/>
    <property type="molecule type" value="Genomic_DNA"/>
</dbReference>
<dbReference type="OrthoDB" id="2971595at2"/>
<dbReference type="Proteomes" id="UP000215545">
    <property type="component" value="Unassembled WGS sequence"/>
</dbReference>
<proteinExistence type="predicted"/>
<dbReference type="EMBL" id="FTLX01000006">
    <property type="protein sequence ID" value="SIR23522.1"/>
    <property type="molecule type" value="Genomic_DNA"/>
</dbReference>
<dbReference type="Proteomes" id="UP000186385">
    <property type="component" value="Unassembled WGS sequence"/>
</dbReference>
<evidence type="ECO:0000313" key="4">
    <source>
        <dbReference type="Proteomes" id="UP000215545"/>
    </source>
</evidence>
<dbReference type="InterPro" id="IPR025236">
    <property type="entry name" value="SR1P"/>
</dbReference>
<gene>
    <name evidence="1" type="ORF">B1B05_13260</name>
    <name evidence="2" type="ORF">SAMN05443094_106146</name>
</gene>
<keyword evidence="4" id="KW-1185">Reference proteome</keyword>
<protein>
    <submittedName>
        <fullName evidence="2">SR1 protein</fullName>
    </submittedName>
</protein>